<protein>
    <recommendedName>
        <fullName evidence="4">Transposase domain-containing protein</fullName>
    </recommendedName>
</protein>
<dbReference type="EMBL" id="CBTN010000189">
    <property type="protein sequence ID" value="CDH61436.1"/>
    <property type="molecule type" value="Genomic_DNA"/>
</dbReference>
<reference evidence="2" key="1">
    <citation type="submission" date="2013-08" db="EMBL/GenBank/DDBJ databases">
        <title>Gene expansion shapes genome architecture in the human pathogen Lichtheimia corymbifera: an evolutionary genomics analysis in the ancient terrestrial Mucorales (Mucoromycotina).</title>
        <authorList>
            <person name="Schwartze V.U."/>
            <person name="Winter S."/>
            <person name="Shelest E."/>
            <person name="Marcet-Houben M."/>
            <person name="Horn F."/>
            <person name="Wehner S."/>
            <person name="Hoffmann K."/>
            <person name="Riege K."/>
            <person name="Sammeth M."/>
            <person name="Nowrousian M."/>
            <person name="Valiante V."/>
            <person name="Linde J."/>
            <person name="Jacobsen I.D."/>
            <person name="Marz M."/>
            <person name="Brakhage A.A."/>
            <person name="Gabaldon T."/>
            <person name="Bocker S."/>
            <person name="Voigt K."/>
        </authorList>
    </citation>
    <scope>NUCLEOTIDE SEQUENCE [LARGE SCALE GENOMIC DNA]</scope>
    <source>
        <strain evidence="2">FSU 9682</strain>
    </source>
</reference>
<evidence type="ECO:0008006" key="4">
    <source>
        <dbReference type="Google" id="ProtNLM"/>
    </source>
</evidence>
<dbReference type="STRING" id="1263082.A0A068SIY2"/>
<dbReference type="Pfam" id="PF02992">
    <property type="entry name" value="Transposase_21"/>
    <property type="match status" value="1"/>
</dbReference>
<dbReference type="OrthoDB" id="2289822at2759"/>
<comment type="caution">
    <text evidence="2">The sequence shown here is derived from an EMBL/GenBank/DDBJ whole genome shotgun (WGS) entry which is preliminary data.</text>
</comment>
<organism evidence="2 3">
    <name type="scientific">Lichtheimia corymbifera JMRC:FSU:9682</name>
    <dbReference type="NCBI Taxonomy" id="1263082"/>
    <lineage>
        <taxon>Eukaryota</taxon>
        <taxon>Fungi</taxon>
        <taxon>Fungi incertae sedis</taxon>
        <taxon>Mucoromycota</taxon>
        <taxon>Mucoromycotina</taxon>
        <taxon>Mucoromycetes</taxon>
        <taxon>Mucorales</taxon>
        <taxon>Lichtheimiaceae</taxon>
        <taxon>Lichtheimia</taxon>
    </lineage>
</organism>
<dbReference type="AlphaFoldDB" id="A0A068SIY2"/>
<feature type="region of interest" description="Disordered" evidence="1">
    <location>
        <begin position="604"/>
        <end position="636"/>
    </location>
</feature>
<dbReference type="VEuPathDB" id="FungiDB:LCOR_12211.1"/>
<accession>A0A068SIY2</accession>
<name>A0A068SIY2_9FUNG</name>
<sequence>MPKCSHCNLVFRTKERGEHKKKCYSFRREQFYQSERRHFQQRASIHGDIYDGSSFLSLPVVANQDDTQGDQSRNKYFNEDNAMDDFGCDDMTDCSADSMHQDATQAEEDMRATTQAEENITTTDMEVESTSSNHVDEYEVQEDTPKLSFTIPPSQPLTSSEKISVEFFQLAQQYNLSRNAQAAFIDFFNQCIHSYQPCPQLLSVYKTKEVIKREFPAKPKRFAMCPNKCGIFMHNEETHCPTCKTPRNDINGKPFATMQYLPLADQLAVLLGRSSTREKLNYRLQHETPADGVMIDYFDGEIWKTRQKQLFTNPYDIALMLFVDGFKVFSMSNISLTMVHAVVLNMSPSERYQDKNMIPIALLPVSVKKSNADNFLAPLFDELCQLETEGLEVRCEDGLIVNARAHVVVASGDIPGAALLCQHEGHNSTCGCRMCLMKSILIQAPGVNSGRGRYYHGDQSKTLESEMEERSLESFQLGDKEHNLRDPSFFASLKAFSGPYYFGLDEMHLFGSNIAKQIWKMVSGDKEDTPLTVPKRAREAIGKAAATASLPSCFQSSMPDIFRQPSNARAIDWLDVLLFLSVTVIYEHLEKSILEDHNNASIPVGAYSSGDDDDEDQSDQSAHNTDYSDENDDEYSCSVSPTHALVSVVTIVVLALQQCLDKEDIARIKSCAKVWHEFASNTIKNRYTPVFHYLQHVPRTIELLGPMRRYSTQPLERTIGAFKKQIRSKVATVENAANQLFLTAAYRDYGRHRMQNERFEDGEDEQELDQESPSLWKVVQEDLTVADFSELGLNYFLRKYWRQCFKRNIPSLTAIFHR</sequence>
<evidence type="ECO:0000256" key="1">
    <source>
        <dbReference type="SAM" id="MobiDB-lite"/>
    </source>
</evidence>
<dbReference type="Proteomes" id="UP000027586">
    <property type="component" value="Unassembled WGS sequence"/>
</dbReference>
<keyword evidence="3" id="KW-1185">Reference proteome</keyword>
<proteinExistence type="predicted"/>
<gene>
    <name evidence="2" type="ORF">LCOR_12211.1</name>
</gene>
<evidence type="ECO:0000313" key="2">
    <source>
        <dbReference type="EMBL" id="CDH61436.1"/>
    </source>
</evidence>
<evidence type="ECO:0000313" key="3">
    <source>
        <dbReference type="Proteomes" id="UP000027586"/>
    </source>
</evidence>
<dbReference type="InterPro" id="IPR004242">
    <property type="entry name" value="Transposase_21"/>
</dbReference>